<gene>
    <name evidence="1" type="ORF">BT62DRAFT_937451</name>
</gene>
<sequence length="136" mass="15413">MLLMLRPVLYNDVKHYRLAIWRNFTRVLSKDDCRSMRSSVYSRSLSDSGPPSRCCISISSYRTVLFRAEGPAFAVLAHSASLFALILLFDLLNPGSVKSHLFEQSLHLWFRPHAMSFLINLINISRPVPASSPGPY</sequence>
<name>A0A9P7VH98_9AGAR</name>
<comment type="caution">
    <text evidence="1">The sequence shown here is derived from an EMBL/GenBank/DDBJ whole genome shotgun (WGS) entry which is preliminary data.</text>
</comment>
<evidence type="ECO:0000313" key="2">
    <source>
        <dbReference type="Proteomes" id="UP000812287"/>
    </source>
</evidence>
<evidence type="ECO:0000313" key="1">
    <source>
        <dbReference type="EMBL" id="KAG7441013.1"/>
    </source>
</evidence>
<dbReference type="EMBL" id="MU250564">
    <property type="protein sequence ID" value="KAG7441013.1"/>
    <property type="molecule type" value="Genomic_DNA"/>
</dbReference>
<accession>A0A9P7VH98</accession>
<protein>
    <submittedName>
        <fullName evidence="1">Uncharacterized protein</fullName>
    </submittedName>
</protein>
<dbReference type="AlphaFoldDB" id="A0A9P7VH98"/>
<proteinExistence type="predicted"/>
<dbReference type="RefSeq" id="XP_043034513.1">
    <property type="nucleotide sequence ID" value="XM_043187323.1"/>
</dbReference>
<dbReference type="GeneID" id="66109620"/>
<keyword evidence="2" id="KW-1185">Reference proteome</keyword>
<reference evidence="1" key="1">
    <citation type="submission" date="2020-11" db="EMBL/GenBank/DDBJ databases">
        <title>Adaptations for nitrogen fixation in a non-lichenized fungal sporocarp promotes dispersal by wood-feeding termites.</title>
        <authorList>
            <consortium name="DOE Joint Genome Institute"/>
            <person name="Koch R.A."/>
            <person name="Yoon G."/>
            <person name="Arayal U."/>
            <person name="Lail K."/>
            <person name="Amirebrahimi M."/>
            <person name="Labutti K."/>
            <person name="Lipzen A."/>
            <person name="Riley R."/>
            <person name="Barry K."/>
            <person name="Henrissat B."/>
            <person name="Grigoriev I.V."/>
            <person name="Herr J.R."/>
            <person name="Aime M.C."/>
        </authorList>
    </citation>
    <scope>NUCLEOTIDE SEQUENCE</scope>
    <source>
        <strain evidence="1">MCA 3950</strain>
    </source>
</reference>
<organism evidence="1 2">
    <name type="scientific">Guyanagaster necrorhizus</name>
    <dbReference type="NCBI Taxonomy" id="856835"/>
    <lineage>
        <taxon>Eukaryota</taxon>
        <taxon>Fungi</taxon>
        <taxon>Dikarya</taxon>
        <taxon>Basidiomycota</taxon>
        <taxon>Agaricomycotina</taxon>
        <taxon>Agaricomycetes</taxon>
        <taxon>Agaricomycetidae</taxon>
        <taxon>Agaricales</taxon>
        <taxon>Marasmiineae</taxon>
        <taxon>Physalacriaceae</taxon>
        <taxon>Guyanagaster</taxon>
    </lineage>
</organism>
<dbReference type="Proteomes" id="UP000812287">
    <property type="component" value="Unassembled WGS sequence"/>
</dbReference>